<sequence>MMSTYHYALGESYGMYLQYTGRWGMYWYSEIPLFYLPRLNITEDGEVMIVPGEIYCRWRDAHGDICELEFTDARDLRAHYRDTHNLRCERPGSASLTRRDNMHVAQWYYDTVRNLMPNWPVIGALGVAQPASSTRPRSMSLPVRHTELGYLILSGDDFREVVVELYMDLHGLVTALGVKFEEETEPLFWVGIDSEQ</sequence>
<comment type="caution">
    <text evidence="1">The sequence shown here is derived from an EMBL/GenBank/DDBJ whole genome shotgun (WGS) entry which is preliminary data.</text>
</comment>
<proteinExistence type="predicted"/>
<dbReference type="AlphaFoldDB" id="A0A9P7KZD5"/>
<protein>
    <submittedName>
        <fullName evidence="1">Uncharacterized protein</fullName>
    </submittedName>
</protein>
<dbReference type="EMBL" id="JAGPUO010000002">
    <property type="protein sequence ID" value="KAG5664396.1"/>
    <property type="molecule type" value="Genomic_DNA"/>
</dbReference>
<dbReference type="Proteomes" id="UP000782241">
    <property type="component" value="Unassembled WGS sequence"/>
</dbReference>
<name>A0A9P7KZD5_9HYPO</name>
<organism evidence="1 2">
    <name type="scientific">Fusarium avenaceum</name>
    <dbReference type="NCBI Taxonomy" id="40199"/>
    <lineage>
        <taxon>Eukaryota</taxon>
        <taxon>Fungi</taxon>
        <taxon>Dikarya</taxon>
        <taxon>Ascomycota</taxon>
        <taxon>Pezizomycotina</taxon>
        <taxon>Sordariomycetes</taxon>
        <taxon>Hypocreomycetidae</taxon>
        <taxon>Hypocreales</taxon>
        <taxon>Nectriaceae</taxon>
        <taxon>Fusarium</taxon>
        <taxon>Fusarium tricinctum species complex</taxon>
    </lineage>
</organism>
<evidence type="ECO:0000313" key="1">
    <source>
        <dbReference type="EMBL" id="KAG5664396.1"/>
    </source>
</evidence>
<evidence type="ECO:0000313" key="2">
    <source>
        <dbReference type="Proteomes" id="UP000782241"/>
    </source>
</evidence>
<keyword evidence="2" id="KW-1185">Reference proteome</keyword>
<reference evidence="1" key="1">
    <citation type="submission" date="2021-04" db="EMBL/GenBank/DDBJ databases">
        <title>Draft genome of Fusarium avenaceum strain F156N33, isolated from an atmospheric sample in Virginia.</title>
        <authorList>
            <person name="Yang S."/>
            <person name="Vinatzer B.A."/>
            <person name="Coleman J."/>
        </authorList>
    </citation>
    <scope>NUCLEOTIDE SEQUENCE</scope>
    <source>
        <strain evidence="1">F156N33</strain>
    </source>
</reference>
<gene>
    <name evidence="1" type="ORF">KAF25_008130</name>
</gene>
<accession>A0A9P7KZD5</accession>